<dbReference type="EMBL" id="JAAIVJ010000021">
    <property type="protein sequence ID" value="NEY92142.1"/>
    <property type="molecule type" value="Genomic_DNA"/>
</dbReference>
<feature type="modified residue" description="Phosphohistidine" evidence="2">
    <location>
        <position position="68"/>
    </location>
</feature>
<dbReference type="SUPFAM" id="SSF47226">
    <property type="entry name" value="Histidine-containing phosphotransfer domain, HPT domain"/>
    <property type="match status" value="1"/>
</dbReference>
<evidence type="ECO:0000256" key="2">
    <source>
        <dbReference type="PROSITE-ProRule" id="PRU00110"/>
    </source>
</evidence>
<dbReference type="RefSeq" id="WP_164628185.1">
    <property type="nucleotide sequence ID" value="NZ_JAAIVJ010000021.1"/>
</dbReference>
<evidence type="ECO:0000313" key="4">
    <source>
        <dbReference type="EMBL" id="NEY92142.1"/>
    </source>
</evidence>
<dbReference type="PROSITE" id="PS50894">
    <property type="entry name" value="HPT"/>
    <property type="match status" value="1"/>
</dbReference>
<organism evidence="4 5">
    <name type="scientific">Tabrizicola oligotrophica</name>
    <dbReference type="NCBI Taxonomy" id="2710650"/>
    <lineage>
        <taxon>Bacteria</taxon>
        <taxon>Pseudomonadati</taxon>
        <taxon>Pseudomonadota</taxon>
        <taxon>Alphaproteobacteria</taxon>
        <taxon>Rhodobacterales</taxon>
        <taxon>Paracoccaceae</taxon>
        <taxon>Tabrizicola</taxon>
    </lineage>
</organism>
<name>A0A6M0QZW4_9RHOB</name>
<dbReference type="GO" id="GO:0000160">
    <property type="term" value="P:phosphorelay signal transduction system"/>
    <property type="evidence" value="ECO:0007669"/>
    <property type="project" value="UniProtKB-KW"/>
</dbReference>
<evidence type="ECO:0000313" key="5">
    <source>
        <dbReference type="Proteomes" id="UP000477782"/>
    </source>
</evidence>
<reference evidence="4 5" key="1">
    <citation type="submission" date="2020-02" db="EMBL/GenBank/DDBJ databases">
        <authorList>
            <person name="Chen W.-M."/>
        </authorList>
    </citation>
    <scope>NUCLEOTIDE SEQUENCE [LARGE SCALE GENOMIC DNA]</scope>
    <source>
        <strain evidence="4 5">KMS-5</strain>
    </source>
</reference>
<dbReference type="Proteomes" id="UP000477782">
    <property type="component" value="Unassembled WGS sequence"/>
</dbReference>
<dbReference type="InterPro" id="IPR008207">
    <property type="entry name" value="Sig_transdc_His_kin_Hpt_dom"/>
</dbReference>
<evidence type="ECO:0000259" key="3">
    <source>
        <dbReference type="PROSITE" id="PS50894"/>
    </source>
</evidence>
<comment type="caution">
    <text evidence="4">The sequence shown here is derived from an EMBL/GenBank/DDBJ whole genome shotgun (WGS) entry which is preliminary data.</text>
</comment>
<dbReference type="InterPro" id="IPR036641">
    <property type="entry name" value="HPT_dom_sf"/>
</dbReference>
<proteinExistence type="predicted"/>
<evidence type="ECO:0000256" key="1">
    <source>
        <dbReference type="ARBA" id="ARBA00023012"/>
    </source>
</evidence>
<dbReference type="Gene3D" id="1.20.120.160">
    <property type="entry name" value="HPT domain"/>
    <property type="match status" value="1"/>
</dbReference>
<keyword evidence="2" id="KW-0597">Phosphoprotein</keyword>
<protein>
    <submittedName>
        <fullName evidence="4">Hpt domain-containing protein</fullName>
    </submittedName>
</protein>
<sequence>MTPLRQSLVPERPGSAPREAVAPGLAAIQARFLELICDRVLVFETLKKDLEANRKPALALTRIADLAHKIAGVAATLGFPHAGELAADVERAVRDGAAAGMPALQTWERVSPTLEQFLDELESLLDD</sequence>
<gene>
    <name evidence="4" type="ORF">G4Z14_17795</name>
</gene>
<dbReference type="Pfam" id="PF01627">
    <property type="entry name" value="Hpt"/>
    <property type="match status" value="1"/>
</dbReference>
<keyword evidence="1" id="KW-0902">Two-component regulatory system</keyword>
<dbReference type="GO" id="GO:0004672">
    <property type="term" value="F:protein kinase activity"/>
    <property type="evidence" value="ECO:0007669"/>
    <property type="project" value="UniProtKB-ARBA"/>
</dbReference>
<accession>A0A6M0QZW4</accession>
<feature type="domain" description="HPt" evidence="3">
    <location>
        <begin position="24"/>
        <end position="127"/>
    </location>
</feature>
<dbReference type="AlphaFoldDB" id="A0A6M0QZW4"/>
<keyword evidence="5" id="KW-1185">Reference proteome</keyword>